<proteinExistence type="predicted"/>
<gene>
    <name evidence="2" type="ORF">PLEPLA_LOCUS22519</name>
</gene>
<reference evidence="2" key="1">
    <citation type="submission" date="2020-03" db="EMBL/GenBank/DDBJ databases">
        <authorList>
            <person name="Weist P."/>
        </authorList>
    </citation>
    <scope>NUCLEOTIDE SEQUENCE</scope>
</reference>
<keyword evidence="3" id="KW-1185">Reference proteome</keyword>
<evidence type="ECO:0000313" key="3">
    <source>
        <dbReference type="Proteomes" id="UP001153269"/>
    </source>
</evidence>
<feature type="region of interest" description="Disordered" evidence="1">
    <location>
        <begin position="42"/>
        <end position="63"/>
    </location>
</feature>
<feature type="compositionally biased region" description="Basic and acidic residues" evidence="1">
    <location>
        <begin position="42"/>
        <end position="61"/>
    </location>
</feature>
<dbReference type="AlphaFoldDB" id="A0A9N7UQG5"/>
<protein>
    <submittedName>
        <fullName evidence="2">Uncharacterized protein</fullName>
    </submittedName>
</protein>
<dbReference type="Proteomes" id="UP001153269">
    <property type="component" value="Unassembled WGS sequence"/>
</dbReference>
<sequence length="142" mass="15461">MALAGELIGKPPPPLPPPDPHPCVVCCVYHCKGSGEERVLHEAEGRRLRGKETQRGGDHPSVHCIRSLPNLQTGENANISAIPVHAIRPQERHEQNAPEELSVSPEQVLPAPMLGCLQVAGSHSERDTIPQLEDPGFKLLCW</sequence>
<evidence type="ECO:0000256" key="1">
    <source>
        <dbReference type="SAM" id="MobiDB-lite"/>
    </source>
</evidence>
<accession>A0A9N7UQG5</accession>
<dbReference type="EMBL" id="CADEAL010001668">
    <property type="protein sequence ID" value="CAB1434474.1"/>
    <property type="molecule type" value="Genomic_DNA"/>
</dbReference>
<evidence type="ECO:0000313" key="2">
    <source>
        <dbReference type="EMBL" id="CAB1434474.1"/>
    </source>
</evidence>
<comment type="caution">
    <text evidence="2">The sequence shown here is derived from an EMBL/GenBank/DDBJ whole genome shotgun (WGS) entry which is preliminary data.</text>
</comment>
<name>A0A9N7UQG5_PLEPL</name>
<organism evidence="2 3">
    <name type="scientific">Pleuronectes platessa</name>
    <name type="common">European plaice</name>
    <dbReference type="NCBI Taxonomy" id="8262"/>
    <lineage>
        <taxon>Eukaryota</taxon>
        <taxon>Metazoa</taxon>
        <taxon>Chordata</taxon>
        <taxon>Craniata</taxon>
        <taxon>Vertebrata</taxon>
        <taxon>Euteleostomi</taxon>
        <taxon>Actinopterygii</taxon>
        <taxon>Neopterygii</taxon>
        <taxon>Teleostei</taxon>
        <taxon>Neoteleostei</taxon>
        <taxon>Acanthomorphata</taxon>
        <taxon>Carangaria</taxon>
        <taxon>Pleuronectiformes</taxon>
        <taxon>Pleuronectoidei</taxon>
        <taxon>Pleuronectidae</taxon>
        <taxon>Pleuronectes</taxon>
    </lineage>
</organism>